<dbReference type="SMART" id="SM00850">
    <property type="entry name" value="LytTR"/>
    <property type="match status" value="1"/>
</dbReference>
<reference evidence="8 9" key="2">
    <citation type="journal article" date="2016" name="Int. J. Syst. Evol. Microbiol.">
        <title>Flavisolibacter tropicus sp. nov., isolated from tropical soil.</title>
        <authorList>
            <person name="Lee J.J."/>
            <person name="Kang M.S."/>
            <person name="Kim G.S."/>
            <person name="Lee C.S."/>
            <person name="Lim S."/>
            <person name="Lee J."/>
            <person name="Roh S.H."/>
            <person name="Kang H."/>
            <person name="Ha J.M."/>
            <person name="Bae S."/>
            <person name="Jung H.Y."/>
            <person name="Kim M.K."/>
        </authorList>
    </citation>
    <scope>NUCLEOTIDE SEQUENCE [LARGE SCALE GENOMIC DNA]</scope>
    <source>
        <strain evidence="8 9">LCS9</strain>
    </source>
</reference>
<dbReference type="OrthoDB" id="1646880at2"/>
<evidence type="ECO:0000256" key="6">
    <source>
        <dbReference type="PROSITE-ProRule" id="PRU00169"/>
    </source>
</evidence>
<dbReference type="AlphaFoldDB" id="A0A172TRT3"/>
<keyword evidence="9" id="KW-1185">Reference proteome</keyword>
<dbReference type="KEGG" id="fla:SY85_02120"/>
<dbReference type="PANTHER" id="PTHR48111">
    <property type="entry name" value="REGULATOR OF RPOS"/>
    <property type="match status" value="1"/>
</dbReference>
<dbReference type="GO" id="GO:0000976">
    <property type="term" value="F:transcription cis-regulatory region binding"/>
    <property type="evidence" value="ECO:0007669"/>
    <property type="project" value="TreeGrafter"/>
</dbReference>
<reference evidence="9" key="1">
    <citation type="submission" date="2015-01" db="EMBL/GenBank/DDBJ databases">
        <title>Flavisolibacter sp./LCS9/ whole genome sequencing.</title>
        <authorList>
            <person name="Kim M.K."/>
            <person name="Srinivasan S."/>
            <person name="Lee J.-J."/>
        </authorList>
    </citation>
    <scope>NUCLEOTIDE SEQUENCE [LARGE SCALE GENOMIC DNA]</scope>
    <source>
        <strain evidence="9">LCS9</strain>
    </source>
</reference>
<dbReference type="Proteomes" id="UP000077177">
    <property type="component" value="Chromosome"/>
</dbReference>
<feature type="modified residue" description="4-aspartylphosphate" evidence="6">
    <location>
        <position position="56"/>
    </location>
</feature>
<accession>A0A172TRT3</accession>
<evidence type="ECO:0000256" key="2">
    <source>
        <dbReference type="ARBA" id="ARBA00023012"/>
    </source>
</evidence>
<evidence type="ECO:0000313" key="8">
    <source>
        <dbReference type="EMBL" id="ANE49473.1"/>
    </source>
</evidence>
<keyword evidence="1 6" id="KW-0597">Phosphoprotein</keyword>
<dbReference type="EMBL" id="CP011390">
    <property type="protein sequence ID" value="ANE49473.1"/>
    <property type="molecule type" value="Genomic_DNA"/>
</dbReference>
<keyword evidence="2" id="KW-0902">Two-component regulatory system</keyword>
<dbReference type="Gene3D" id="3.40.50.2300">
    <property type="match status" value="1"/>
</dbReference>
<dbReference type="GO" id="GO:0005829">
    <property type="term" value="C:cytosol"/>
    <property type="evidence" value="ECO:0007669"/>
    <property type="project" value="TreeGrafter"/>
</dbReference>
<evidence type="ECO:0000256" key="4">
    <source>
        <dbReference type="ARBA" id="ARBA00023125"/>
    </source>
</evidence>
<dbReference type="InterPro" id="IPR039420">
    <property type="entry name" value="WalR-like"/>
</dbReference>
<organism evidence="8 9">
    <name type="scientific">Flavisolibacter tropicus</name>
    <dbReference type="NCBI Taxonomy" id="1492898"/>
    <lineage>
        <taxon>Bacteria</taxon>
        <taxon>Pseudomonadati</taxon>
        <taxon>Bacteroidota</taxon>
        <taxon>Chitinophagia</taxon>
        <taxon>Chitinophagales</taxon>
        <taxon>Chitinophagaceae</taxon>
        <taxon>Flavisolibacter</taxon>
    </lineage>
</organism>
<dbReference type="GO" id="GO:0032993">
    <property type="term" value="C:protein-DNA complex"/>
    <property type="evidence" value="ECO:0007669"/>
    <property type="project" value="TreeGrafter"/>
</dbReference>
<name>A0A172TRT3_9BACT</name>
<dbReference type="InterPro" id="IPR007492">
    <property type="entry name" value="LytTR_DNA-bd_dom"/>
</dbReference>
<dbReference type="GO" id="GO:0000156">
    <property type="term" value="F:phosphorelay response regulator activity"/>
    <property type="evidence" value="ECO:0007669"/>
    <property type="project" value="TreeGrafter"/>
</dbReference>
<sequence length="248" mass="28207">MREETSVLIIEDEELWAKSLSDNLNDFGFTISGVASDFESAIRELNKADYDIVLLDIHIDGKESGIELGRMVRNLYRKPFIFITASYDSQTAQTAVASQPSAYLTKPVHPASLFATIQAAIHNFTETASPVSSQQADEQPSFFVKQGEKYKKLFWKDVVCLRSEKNYTGLLNAEDSNTYFIRSTLPKTLRYLVPHSLQQNFIQINRSEAVQLSFINELIKDEVRTPYGQFIVTESNLKELKERLHIIG</sequence>
<dbReference type="SUPFAM" id="SSF52172">
    <property type="entry name" value="CheY-like"/>
    <property type="match status" value="1"/>
</dbReference>
<feature type="domain" description="Response regulatory" evidence="7">
    <location>
        <begin position="6"/>
        <end position="121"/>
    </location>
</feature>
<dbReference type="InterPro" id="IPR001789">
    <property type="entry name" value="Sig_transdc_resp-reg_receiver"/>
</dbReference>
<keyword evidence="3" id="KW-0805">Transcription regulation</keyword>
<evidence type="ECO:0000313" key="9">
    <source>
        <dbReference type="Proteomes" id="UP000077177"/>
    </source>
</evidence>
<dbReference type="GO" id="GO:0006355">
    <property type="term" value="P:regulation of DNA-templated transcription"/>
    <property type="evidence" value="ECO:0007669"/>
    <property type="project" value="TreeGrafter"/>
</dbReference>
<proteinExistence type="predicted"/>
<dbReference type="Pfam" id="PF00072">
    <property type="entry name" value="Response_reg"/>
    <property type="match status" value="1"/>
</dbReference>
<keyword evidence="5" id="KW-0804">Transcription</keyword>
<evidence type="ECO:0000256" key="3">
    <source>
        <dbReference type="ARBA" id="ARBA00023015"/>
    </source>
</evidence>
<dbReference type="PATRIC" id="fig|1492898.3.peg.464"/>
<keyword evidence="4" id="KW-0238">DNA-binding</keyword>
<dbReference type="Gene3D" id="2.40.50.1020">
    <property type="entry name" value="LytTr DNA-binding domain"/>
    <property type="match status" value="1"/>
</dbReference>
<gene>
    <name evidence="8" type="ORF">SY85_02120</name>
</gene>
<dbReference type="PANTHER" id="PTHR48111:SF1">
    <property type="entry name" value="TWO-COMPONENT RESPONSE REGULATOR ORR33"/>
    <property type="match status" value="1"/>
</dbReference>
<dbReference type="RefSeq" id="WP_066401574.1">
    <property type="nucleotide sequence ID" value="NZ_CP011390.1"/>
</dbReference>
<evidence type="ECO:0000259" key="7">
    <source>
        <dbReference type="PROSITE" id="PS50110"/>
    </source>
</evidence>
<dbReference type="STRING" id="1492898.SY85_02120"/>
<protein>
    <recommendedName>
        <fullName evidence="7">Response regulatory domain-containing protein</fullName>
    </recommendedName>
</protein>
<evidence type="ECO:0000256" key="5">
    <source>
        <dbReference type="ARBA" id="ARBA00023163"/>
    </source>
</evidence>
<evidence type="ECO:0000256" key="1">
    <source>
        <dbReference type="ARBA" id="ARBA00022553"/>
    </source>
</evidence>
<dbReference type="SMART" id="SM00448">
    <property type="entry name" value="REC"/>
    <property type="match status" value="1"/>
</dbReference>
<dbReference type="PROSITE" id="PS50110">
    <property type="entry name" value="RESPONSE_REGULATORY"/>
    <property type="match status" value="1"/>
</dbReference>
<dbReference type="InterPro" id="IPR011006">
    <property type="entry name" value="CheY-like_superfamily"/>
</dbReference>